<reference evidence="1 2" key="1">
    <citation type="submission" date="2016-11" db="EMBL/GenBank/DDBJ databases">
        <authorList>
            <person name="Jaros S."/>
            <person name="Januszkiewicz K."/>
            <person name="Wedrychowicz H."/>
        </authorList>
    </citation>
    <scope>NUCLEOTIDE SEQUENCE [LARGE SCALE GENOMIC DNA]</scope>
    <source>
        <strain evidence="1 2">DSM 27406</strain>
    </source>
</reference>
<evidence type="ECO:0000313" key="2">
    <source>
        <dbReference type="Proteomes" id="UP000184420"/>
    </source>
</evidence>
<keyword evidence="2" id="KW-1185">Reference proteome</keyword>
<dbReference type="STRING" id="1419482.SAMN05444266_105242"/>
<name>A0A1M7E2Z8_9BACT</name>
<evidence type="ECO:0000313" key="1">
    <source>
        <dbReference type="EMBL" id="SHL85779.1"/>
    </source>
</evidence>
<dbReference type="EMBL" id="FRBL01000005">
    <property type="protein sequence ID" value="SHL85779.1"/>
    <property type="molecule type" value="Genomic_DNA"/>
</dbReference>
<accession>A0A1M7E2Z8</accession>
<organism evidence="1 2">
    <name type="scientific">Chitinophaga jiangningensis</name>
    <dbReference type="NCBI Taxonomy" id="1419482"/>
    <lineage>
        <taxon>Bacteria</taxon>
        <taxon>Pseudomonadati</taxon>
        <taxon>Bacteroidota</taxon>
        <taxon>Chitinophagia</taxon>
        <taxon>Chitinophagales</taxon>
        <taxon>Chitinophagaceae</taxon>
        <taxon>Chitinophaga</taxon>
    </lineage>
</organism>
<gene>
    <name evidence="1" type="ORF">SAMN05444266_105242</name>
</gene>
<dbReference type="AlphaFoldDB" id="A0A1M7E2Z8"/>
<proteinExistence type="predicted"/>
<protein>
    <submittedName>
        <fullName evidence="1">Uncharacterized protein</fullName>
    </submittedName>
</protein>
<sequence>MDISGTYRPVIFDNIYADDDLVRICEEKSANFNEVLTGRNLVFFASRLKN</sequence>
<dbReference type="Proteomes" id="UP000184420">
    <property type="component" value="Unassembled WGS sequence"/>
</dbReference>